<dbReference type="EMBL" id="JACHNB010000001">
    <property type="protein sequence ID" value="MBB4738281.1"/>
    <property type="molecule type" value="Genomic_DNA"/>
</dbReference>
<sequence length="213" mass="21950">MAILSGCSSSPEKVGGQAVPVGARSPAASATATVSATPAPVVSSAVPVVTGSSPPASPRTTRKPVFLGPNGFGELRLGMSRSDALKTDLLDDANAKEEKDWPGCYTGYRMVANSQRPGTGKGSSVMFNGDKGLVQISVGPGGSTPEGIKIGSTWQAARKAYPDYRSVLDDDPAADGNSVAKVPGHSDKFYDFTTRNGKIEYLALSMYGGSCLD</sequence>
<organism evidence="2 3">
    <name type="scientific">Actinoplanes octamycinicus</name>
    <dbReference type="NCBI Taxonomy" id="135948"/>
    <lineage>
        <taxon>Bacteria</taxon>
        <taxon>Bacillati</taxon>
        <taxon>Actinomycetota</taxon>
        <taxon>Actinomycetes</taxon>
        <taxon>Micromonosporales</taxon>
        <taxon>Micromonosporaceae</taxon>
        <taxon>Actinoplanes</taxon>
    </lineage>
</organism>
<comment type="caution">
    <text evidence="2">The sequence shown here is derived from an EMBL/GenBank/DDBJ whole genome shotgun (WGS) entry which is preliminary data.</text>
</comment>
<feature type="region of interest" description="Disordered" evidence="1">
    <location>
        <begin position="1"/>
        <end position="67"/>
    </location>
</feature>
<dbReference type="AlphaFoldDB" id="A0A7W7GU34"/>
<keyword evidence="3" id="KW-1185">Reference proteome</keyword>
<dbReference type="RefSeq" id="WP_185038570.1">
    <property type="nucleotide sequence ID" value="NZ_BAABFG010000005.1"/>
</dbReference>
<gene>
    <name evidence="2" type="ORF">BJY16_001740</name>
</gene>
<dbReference type="Proteomes" id="UP000546162">
    <property type="component" value="Unassembled WGS sequence"/>
</dbReference>
<accession>A0A7W7GU34</accession>
<protein>
    <submittedName>
        <fullName evidence="2">Uncharacterized protein</fullName>
    </submittedName>
</protein>
<evidence type="ECO:0000313" key="2">
    <source>
        <dbReference type="EMBL" id="MBB4738281.1"/>
    </source>
</evidence>
<evidence type="ECO:0000256" key="1">
    <source>
        <dbReference type="SAM" id="MobiDB-lite"/>
    </source>
</evidence>
<proteinExistence type="predicted"/>
<feature type="compositionally biased region" description="Polar residues" evidence="1">
    <location>
        <begin position="1"/>
        <end position="11"/>
    </location>
</feature>
<reference evidence="2 3" key="1">
    <citation type="submission" date="2020-08" db="EMBL/GenBank/DDBJ databases">
        <title>Sequencing the genomes of 1000 actinobacteria strains.</title>
        <authorList>
            <person name="Klenk H.-P."/>
        </authorList>
    </citation>
    <scope>NUCLEOTIDE SEQUENCE [LARGE SCALE GENOMIC DNA]</scope>
    <source>
        <strain evidence="2 3">DSM 45809</strain>
    </source>
</reference>
<name>A0A7W7GU34_9ACTN</name>
<evidence type="ECO:0000313" key="3">
    <source>
        <dbReference type="Proteomes" id="UP000546162"/>
    </source>
</evidence>
<feature type="compositionally biased region" description="Low complexity" evidence="1">
    <location>
        <begin position="25"/>
        <end position="54"/>
    </location>
</feature>